<evidence type="ECO:0000259" key="20">
    <source>
        <dbReference type="Pfam" id="PF08029"/>
    </source>
</evidence>
<comment type="subcellular location">
    <subcellularLocation>
        <location evidence="3 18">Cytoplasm</location>
    </subcellularLocation>
</comment>
<evidence type="ECO:0000313" key="22">
    <source>
        <dbReference type="Proteomes" id="UP000008461"/>
    </source>
</evidence>
<dbReference type="NCBIfam" id="TIGR03455">
    <property type="entry name" value="HisG_C-term"/>
    <property type="match status" value="1"/>
</dbReference>
<protein>
    <recommendedName>
        <fullName evidence="7 18">ATP phosphoribosyltransferase</fullName>
        <shortName evidence="18">ATP-PRT</shortName>
        <shortName evidence="18">ATP-PRTase</shortName>
        <ecNumber evidence="6 18">2.4.2.17</ecNumber>
    </recommendedName>
</protein>
<comment type="catalytic activity">
    <reaction evidence="1 18">
        <text>1-(5-phospho-beta-D-ribosyl)-ATP + diphosphate = 5-phospho-alpha-D-ribose 1-diphosphate + ATP</text>
        <dbReference type="Rhea" id="RHEA:18473"/>
        <dbReference type="ChEBI" id="CHEBI:30616"/>
        <dbReference type="ChEBI" id="CHEBI:33019"/>
        <dbReference type="ChEBI" id="CHEBI:58017"/>
        <dbReference type="ChEBI" id="CHEBI:73183"/>
        <dbReference type="EC" id="2.4.2.17"/>
    </reaction>
</comment>
<proteinExistence type="inferred from homology"/>
<sequence length="286" mass="31549">MPTMLKIAVQKSGRLQEDSLEMLRECGVRVDNGRDQLKVAASGFPLELFFLRNSDIPQYVADGVADVAILGQNTVIEKEKDLEEVLPLGFARCRLSLAVPKGTVYPDITWLNGKKIATSYPNTLRAFLIRHNIEAEIHEIAGSVEIAPNIGLADAICDLVSSGNTLFMNGLEEKEVILKSEAAIFASRNISTEARELLEKLIFRFKSVLAARNNKYLLMNAPNEALSEIINILPGMKSPTVVPLAEPGWSSVHTVISEDRFWEIIDRLKAAGAQGILIIPIQKMIL</sequence>
<comment type="activity regulation">
    <text evidence="18">Feedback inhibited by histidine.</text>
</comment>
<dbReference type="EC" id="2.4.2.17" evidence="6 18"/>
<evidence type="ECO:0000256" key="10">
    <source>
        <dbReference type="ARBA" id="ARBA00022676"/>
    </source>
</evidence>
<evidence type="ECO:0000256" key="9">
    <source>
        <dbReference type="ARBA" id="ARBA00022605"/>
    </source>
</evidence>
<evidence type="ECO:0000256" key="2">
    <source>
        <dbReference type="ARBA" id="ARBA00001946"/>
    </source>
</evidence>
<dbReference type="GO" id="GO:0005737">
    <property type="term" value="C:cytoplasm"/>
    <property type="evidence" value="ECO:0007669"/>
    <property type="project" value="UniProtKB-SubCell"/>
</dbReference>
<dbReference type="EMBL" id="CP002691">
    <property type="protein sequence ID" value="AEE51273.1"/>
    <property type="molecule type" value="Genomic_DNA"/>
</dbReference>
<dbReference type="InterPro" id="IPR013115">
    <property type="entry name" value="HisG_C"/>
</dbReference>
<comment type="cofactor">
    <cofactor evidence="2 18">
        <name>Mg(2+)</name>
        <dbReference type="ChEBI" id="CHEBI:18420"/>
    </cofactor>
</comment>
<feature type="domain" description="ATP phosphoribosyltransferase catalytic" evidence="19">
    <location>
        <begin position="52"/>
        <end position="206"/>
    </location>
</feature>
<dbReference type="Pfam" id="PF08029">
    <property type="entry name" value="HisG_C"/>
    <property type="match status" value="1"/>
</dbReference>
<dbReference type="PROSITE" id="PS01316">
    <property type="entry name" value="ATP_P_PHORIBOSYLTR"/>
    <property type="match status" value="1"/>
</dbReference>
<accession>F4KVG0</accession>
<evidence type="ECO:0000256" key="17">
    <source>
        <dbReference type="ARBA" id="ARBA00024861"/>
    </source>
</evidence>
<dbReference type="SUPFAM" id="SSF54913">
    <property type="entry name" value="GlnB-like"/>
    <property type="match status" value="1"/>
</dbReference>
<evidence type="ECO:0000256" key="8">
    <source>
        <dbReference type="ARBA" id="ARBA00022490"/>
    </source>
</evidence>
<dbReference type="PANTHER" id="PTHR21403">
    <property type="entry name" value="ATP PHOSPHORIBOSYLTRANSFERASE ATP-PRTASE"/>
    <property type="match status" value="1"/>
</dbReference>
<evidence type="ECO:0000313" key="21">
    <source>
        <dbReference type="EMBL" id="AEE51273.1"/>
    </source>
</evidence>
<dbReference type="Gene3D" id="3.40.190.10">
    <property type="entry name" value="Periplasmic binding protein-like II"/>
    <property type="match status" value="2"/>
</dbReference>
<dbReference type="STRING" id="760192.Halhy_3417"/>
<dbReference type="InterPro" id="IPR018198">
    <property type="entry name" value="ATP_PRibTrfase_CS"/>
</dbReference>
<evidence type="ECO:0000256" key="11">
    <source>
        <dbReference type="ARBA" id="ARBA00022679"/>
    </source>
</evidence>
<dbReference type="AlphaFoldDB" id="F4KVG0"/>
<reference key="2">
    <citation type="submission" date="2011-04" db="EMBL/GenBank/DDBJ databases">
        <title>Complete sequence of chromosome of Haliscomenobacter hydrossis DSM 1100.</title>
        <authorList>
            <consortium name="US DOE Joint Genome Institute (JGI-PGF)"/>
            <person name="Lucas S."/>
            <person name="Han J."/>
            <person name="Lapidus A."/>
            <person name="Bruce D."/>
            <person name="Goodwin L."/>
            <person name="Pitluck S."/>
            <person name="Peters L."/>
            <person name="Kyrpides N."/>
            <person name="Mavromatis K."/>
            <person name="Ivanova N."/>
            <person name="Ovchinnikova G."/>
            <person name="Pagani I."/>
            <person name="Daligault H."/>
            <person name="Detter J.C."/>
            <person name="Han C."/>
            <person name="Land M."/>
            <person name="Hauser L."/>
            <person name="Markowitz V."/>
            <person name="Cheng J.-F."/>
            <person name="Hugenholtz P."/>
            <person name="Woyke T."/>
            <person name="Wu D."/>
            <person name="Verbarg S."/>
            <person name="Frueling A."/>
            <person name="Brambilla E."/>
            <person name="Klenk H.-P."/>
            <person name="Eisen J.A."/>
        </authorList>
    </citation>
    <scope>NUCLEOTIDE SEQUENCE</scope>
    <source>
        <strain>DSM 1100</strain>
    </source>
</reference>
<name>F4KVG0_HALH1</name>
<dbReference type="GO" id="GO:0000287">
    <property type="term" value="F:magnesium ion binding"/>
    <property type="evidence" value="ECO:0007669"/>
    <property type="project" value="UniProtKB-UniRule"/>
</dbReference>
<dbReference type="HAMAP" id="MF_00079">
    <property type="entry name" value="HisG_Long"/>
    <property type="match status" value="1"/>
</dbReference>
<evidence type="ECO:0000256" key="16">
    <source>
        <dbReference type="ARBA" id="ARBA00023102"/>
    </source>
</evidence>
<evidence type="ECO:0000259" key="19">
    <source>
        <dbReference type="Pfam" id="PF01634"/>
    </source>
</evidence>
<dbReference type="OrthoDB" id="9801867at2"/>
<keyword evidence="9 18" id="KW-0028">Amino-acid biosynthesis</keyword>
<dbReference type="GO" id="GO:0003879">
    <property type="term" value="F:ATP phosphoribosyltransferase activity"/>
    <property type="evidence" value="ECO:0007669"/>
    <property type="project" value="UniProtKB-UniRule"/>
</dbReference>
<evidence type="ECO:0000256" key="14">
    <source>
        <dbReference type="ARBA" id="ARBA00022840"/>
    </source>
</evidence>
<dbReference type="UniPathway" id="UPA00031">
    <property type="reaction ID" value="UER00006"/>
</dbReference>
<dbReference type="InterPro" id="IPR001348">
    <property type="entry name" value="ATP_PRibTrfase_HisG"/>
</dbReference>
<keyword evidence="13 18" id="KW-0547">Nucleotide-binding</keyword>
<evidence type="ECO:0000256" key="5">
    <source>
        <dbReference type="ARBA" id="ARBA00007955"/>
    </source>
</evidence>
<dbReference type="Gene3D" id="3.30.70.120">
    <property type="match status" value="1"/>
</dbReference>
<keyword evidence="11 18" id="KW-0808">Transferase</keyword>
<comment type="function">
    <text evidence="17 18">Catalyzes the condensation of ATP and 5-phosphoribose 1-diphosphate to form N'-(5'-phosphoribosyl)-ATP (PR-ATP). Has a crucial role in the pathway because the rate of histidine biosynthesis seems to be controlled primarily by regulation of HisG enzymatic activity.</text>
</comment>
<evidence type="ECO:0000256" key="6">
    <source>
        <dbReference type="ARBA" id="ARBA00011946"/>
    </source>
</evidence>
<evidence type="ECO:0000256" key="3">
    <source>
        <dbReference type="ARBA" id="ARBA00004496"/>
    </source>
</evidence>
<dbReference type="InterPro" id="IPR013820">
    <property type="entry name" value="ATP_PRibTrfase_cat"/>
</dbReference>
<dbReference type="NCBIfam" id="TIGR00070">
    <property type="entry name" value="hisG"/>
    <property type="match status" value="1"/>
</dbReference>
<dbReference type="InterPro" id="IPR011322">
    <property type="entry name" value="N-reg_PII-like_a/b"/>
</dbReference>
<dbReference type="PANTHER" id="PTHR21403:SF8">
    <property type="entry name" value="ATP PHOSPHORIBOSYLTRANSFERASE"/>
    <property type="match status" value="1"/>
</dbReference>
<keyword evidence="10 18" id="KW-0328">Glycosyltransferase</keyword>
<keyword evidence="22" id="KW-1185">Reference proteome</keyword>
<dbReference type="GO" id="GO:0000105">
    <property type="term" value="P:L-histidine biosynthetic process"/>
    <property type="evidence" value="ECO:0007669"/>
    <property type="project" value="UniProtKB-UniRule"/>
</dbReference>
<keyword evidence="15 18" id="KW-0460">Magnesium</keyword>
<evidence type="ECO:0000256" key="15">
    <source>
        <dbReference type="ARBA" id="ARBA00022842"/>
    </source>
</evidence>
<keyword evidence="14 18" id="KW-0067">ATP-binding</keyword>
<dbReference type="HOGENOM" id="CLU_038115_1_0_10"/>
<evidence type="ECO:0000256" key="4">
    <source>
        <dbReference type="ARBA" id="ARBA00004667"/>
    </source>
</evidence>
<comment type="pathway">
    <text evidence="4 18">Amino-acid biosynthesis; L-histidine biosynthesis; L-histidine from 5-phospho-alpha-D-ribose 1-diphosphate: step 1/9.</text>
</comment>
<keyword evidence="12 18" id="KW-0479">Metal-binding</keyword>
<dbReference type="GO" id="GO:0005524">
    <property type="term" value="F:ATP binding"/>
    <property type="evidence" value="ECO:0007669"/>
    <property type="project" value="UniProtKB-KW"/>
</dbReference>
<dbReference type="KEGG" id="hhy:Halhy_3417"/>
<dbReference type="RefSeq" id="WP_013765814.1">
    <property type="nucleotide sequence ID" value="NC_015510.1"/>
</dbReference>
<keyword evidence="16 18" id="KW-0368">Histidine biosynthesis</keyword>
<evidence type="ECO:0000256" key="13">
    <source>
        <dbReference type="ARBA" id="ARBA00022741"/>
    </source>
</evidence>
<evidence type="ECO:0000256" key="12">
    <source>
        <dbReference type="ARBA" id="ARBA00022723"/>
    </source>
</evidence>
<dbReference type="eggNOG" id="COG0040">
    <property type="taxonomic scope" value="Bacteria"/>
</dbReference>
<feature type="domain" description="Histidine biosynthesis HisG C-terminal" evidence="20">
    <location>
        <begin position="211"/>
        <end position="283"/>
    </location>
</feature>
<comment type="similarity">
    <text evidence="5 18">Belongs to the ATP phosphoribosyltransferase family. Long subfamily.</text>
</comment>
<evidence type="ECO:0000256" key="1">
    <source>
        <dbReference type="ARBA" id="ARBA00000915"/>
    </source>
</evidence>
<organism evidence="21 22">
    <name type="scientific">Haliscomenobacter hydrossis (strain ATCC 27775 / DSM 1100 / LMG 10767 / O)</name>
    <dbReference type="NCBI Taxonomy" id="760192"/>
    <lineage>
        <taxon>Bacteria</taxon>
        <taxon>Pseudomonadati</taxon>
        <taxon>Bacteroidota</taxon>
        <taxon>Saprospiria</taxon>
        <taxon>Saprospirales</taxon>
        <taxon>Haliscomenobacteraceae</taxon>
        <taxon>Haliscomenobacter</taxon>
    </lineage>
</organism>
<dbReference type="FunFam" id="3.30.70.120:FF:000002">
    <property type="entry name" value="ATP phosphoribosyltransferase"/>
    <property type="match status" value="1"/>
</dbReference>
<dbReference type="InterPro" id="IPR015867">
    <property type="entry name" value="N-reg_PII/ATP_PRibTrfase_C"/>
</dbReference>
<dbReference type="SUPFAM" id="SSF53850">
    <property type="entry name" value="Periplasmic binding protein-like II"/>
    <property type="match status" value="1"/>
</dbReference>
<gene>
    <name evidence="18" type="primary">hisG</name>
    <name evidence="21" type="ordered locus">Halhy_3417</name>
</gene>
<reference evidence="21 22" key="1">
    <citation type="journal article" date="2011" name="Stand. Genomic Sci.">
        <title>Complete genome sequence of Haliscomenobacter hydrossis type strain (O).</title>
        <authorList>
            <consortium name="US DOE Joint Genome Institute (JGI-PGF)"/>
            <person name="Daligault H."/>
            <person name="Lapidus A."/>
            <person name="Zeytun A."/>
            <person name="Nolan M."/>
            <person name="Lucas S."/>
            <person name="Del Rio T.G."/>
            <person name="Tice H."/>
            <person name="Cheng J.F."/>
            <person name="Tapia R."/>
            <person name="Han C."/>
            <person name="Goodwin L."/>
            <person name="Pitluck S."/>
            <person name="Liolios K."/>
            <person name="Pagani I."/>
            <person name="Ivanova N."/>
            <person name="Huntemann M."/>
            <person name="Mavromatis K."/>
            <person name="Mikhailova N."/>
            <person name="Pati A."/>
            <person name="Chen A."/>
            <person name="Palaniappan K."/>
            <person name="Land M."/>
            <person name="Hauser L."/>
            <person name="Brambilla E.M."/>
            <person name="Rohde M."/>
            <person name="Verbarg S."/>
            <person name="Goker M."/>
            <person name="Bristow J."/>
            <person name="Eisen J.A."/>
            <person name="Markowitz V."/>
            <person name="Hugenholtz P."/>
            <person name="Kyrpides N.C."/>
            <person name="Klenk H.P."/>
            <person name="Woyke T."/>
        </authorList>
    </citation>
    <scope>NUCLEOTIDE SEQUENCE [LARGE SCALE GENOMIC DNA]</scope>
    <source>
        <strain evidence="22">ATCC 27775 / DSM 1100 / LMG 10767 / O</strain>
    </source>
</reference>
<dbReference type="Pfam" id="PF01634">
    <property type="entry name" value="HisG"/>
    <property type="match status" value="1"/>
</dbReference>
<dbReference type="Proteomes" id="UP000008461">
    <property type="component" value="Chromosome"/>
</dbReference>
<evidence type="ECO:0000256" key="7">
    <source>
        <dbReference type="ARBA" id="ARBA00020998"/>
    </source>
</evidence>
<dbReference type="InterPro" id="IPR020621">
    <property type="entry name" value="ATP-PRT_HisG_long"/>
</dbReference>
<evidence type="ECO:0000256" key="18">
    <source>
        <dbReference type="HAMAP-Rule" id="MF_00079"/>
    </source>
</evidence>
<keyword evidence="8 18" id="KW-0963">Cytoplasm</keyword>
<dbReference type="FunFam" id="3.40.190.10:FF:000008">
    <property type="entry name" value="ATP phosphoribosyltransferase"/>
    <property type="match status" value="1"/>
</dbReference>